<evidence type="ECO:0000313" key="2">
    <source>
        <dbReference type="Proteomes" id="UP001165289"/>
    </source>
</evidence>
<dbReference type="EMBL" id="JAKMXF010000122">
    <property type="protein sequence ID" value="KAI6657104.1"/>
    <property type="molecule type" value="Genomic_DNA"/>
</dbReference>
<reference evidence="1 2" key="1">
    <citation type="journal article" date="2023" name="BMC Biol.">
        <title>The compact genome of the sponge Oopsacas minuta (Hexactinellida) is lacking key metazoan core genes.</title>
        <authorList>
            <person name="Santini S."/>
            <person name="Schenkelaars Q."/>
            <person name="Jourda C."/>
            <person name="Duchesne M."/>
            <person name="Belahbib H."/>
            <person name="Rocher C."/>
            <person name="Selva M."/>
            <person name="Riesgo A."/>
            <person name="Vervoort M."/>
            <person name="Leys S.P."/>
            <person name="Kodjabachian L."/>
            <person name="Le Bivic A."/>
            <person name="Borchiellini C."/>
            <person name="Claverie J.M."/>
            <person name="Renard E."/>
        </authorList>
    </citation>
    <scope>NUCLEOTIDE SEQUENCE [LARGE SCALE GENOMIC DNA]</scope>
    <source>
        <strain evidence="1">SPO-2</strain>
    </source>
</reference>
<dbReference type="AlphaFoldDB" id="A0AAV7K7H0"/>
<comment type="caution">
    <text evidence="1">The sequence shown here is derived from an EMBL/GenBank/DDBJ whole genome shotgun (WGS) entry which is preliminary data.</text>
</comment>
<keyword evidence="2" id="KW-1185">Reference proteome</keyword>
<name>A0AAV7K7H0_9METZ</name>
<sequence>MSLHQSLKQERIGKIVKFYVQTLQDLQDKVNPARLPKDWVLWHSSVSIYFIKLRILDSVPSIEYSLSTNESLVVNAFAYNKQVTMPLNTIPDIRQTEDLLETLENIEGVSDKLTQQ</sequence>
<dbReference type="Proteomes" id="UP001165289">
    <property type="component" value="Unassembled WGS sequence"/>
</dbReference>
<proteinExistence type="predicted"/>
<evidence type="ECO:0000313" key="1">
    <source>
        <dbReference type="EMBL" id="KAI6657104.1"/>
    </source>
</evidence>
<organism evidence="1 2">
    <name type="scientific">Oopsacas minuta</name>
    <dbReference type="NCBI Taxonomy" id="111878"/>
    <lineage>
        <taxon>Eukaryota</taxon>
        <taxon>Metazoa</taxon>
        <taxon>Porifera</taxon>
        <taxon>Hexactinellida</taxon>
        <taxon>Hexasterophora</taxon>
        <taxon>Lyssacinosida</taxon>
        <taxon>Leucopsacidae</taxon>
        <taxon>Oopsacas</taxon>
    </lineage>
</organism>
<accession>A0AAV7K7H0</accession>
<gene>
    <name evidence="1" type="ORF">LOD99_15890</name>
</gene>
<protein>
    <submittedName>
        <fullName evidence="1">Uncharacterized protein</fullName>
    </submittedName>
</protein>